<feature type="compositionally biased region" description="Low complexity" evidence="1">
    <location>
        <begin position="82"/>
        <end position="93"/>
    </location>
</feature>
<dbReference type="AlphaFoldDB" id="A0A5J9SV88"/>
<accession>A0A5J9SV88</accession>
<dbReference type="EMBL" id="RWGY01000260">
    <property type="protein sequence ID" value="TVU02896.1"/>
    <property type="molecule type" value="Genomic_DNA"/>
</dbReference>
<feature type="non-terminal residue" evidence="2">
    <location>
        <position position="1"/>
    </location>
</feature>
<proteinExistence type="predicted"/>
<feature type="region of interest" description="Disordered" evidence="1">
    <location>
        <begin position="223"/>
        <end position="299"/>
    </location>
</feature>
<gene>
    <name evidence="2" type="ORF">EJB05_51576</name>
</gene>
<evidence type="ECO:0000313" key="3">
    <source>
        <dbReference type="Proteomes" id="UP000324897"/>
    </source>
</evidence>
<name>A0A5J9SV88_9POAL</name>
<organism evidence="2 3">
    <name type="scientific">Eragrostis curvula</name>
    <name type="common">weeping love grass</name>
    <dbReference type="NCBI Taxonomy" id="38414"/>
    <lineage>
        <taxon>Eukaryota</taxon>
        <taxon>Viridiplantae</taxon>
        <taxon>Streptophyta</taxon>
        <taxon>Embryophyta</taxon>
        <taxon>Tracheophyta</taxon>
        <taxon>Spermatophyta</taxon>
        <taxon>Magnoliopsida</taxon>
        <taxon>Liliopsida</taxon>
        <taxon>Poales</taxon>
        <taxon>Poaceae</taxon>
        <taxon>PACMAD clade</taxon>
        <taxon>Chloridoideae</taxon>
        <taxon>Eragrostideae</taxon>
        <taxon>Eragrostidinae</taxon>
        <taxon>Eragrostis</taxon>
    </lineage>
</organism>
<evidence type="ECO:0000256" key="1">
    <source>
        <dbReference type="SAM" id="MobiDB-lite"/>
    </source>
</evidence>
<keyword evidence="3" id="KW-1185">Reference proteome</keyword>
<comment type="caution">
    <text evidence="2">The sequence shown here is derived from an EMBL/GenBank/DDBJ whole genome shotgun (WGS) entry which is preliminary data.</text>
</comment>
<sequence>MTKSRSPAAATGLRAAEMTKSRSPAAAVGAAGAQHESSDSEPDSAAWLPALDAGADQQDGSRSKNGPSSSSSPSPLPRRRSLLPLSPRRSSPLAQQGAASSDSTMDEKGAASSESTMEEKGAASSDSTMEEKGATMGEATRASPLKEKRPRRPMPRPLTCAQWWRREDASLRKRTRQMMELFPDFNPDEEYAYSNSENLSRWESGSDDGADEVMSHVMADSAPPVTVVPHQNIKPGNEDKQRGKVVEEEGEGELSNTMTVQDGGFTNPAGAEGGSGHGGWVTVRKYDGGRPQLRRRIGK</sequence>
<dbReference type="Gramene" id="TVU02896">
    <property type="protein sequence ID" value="TVU02896"/>
    <property type="gene ID" value="EJB05_51576"/>
</dbReference>
<feature type="region of interest" description="Disordered" evidence="1">
    <location>
        <begin position="1"/>
        <end position="160"/>
    </location>
</feature>
<protein>
    <submittedName>
        <fullName evidence="2">Uncharacterized protein</fullName>
    </submittedName>
</protein>
<reference evidence="2 3" key="1">
    <citation type="journal article" date="2019" name="Sci. Rep.">
        <title>A high-quality genome of Eragrostis curvula grass provides insights into Poaceae evolution and supports new strategies to enhance forage quality.</title>
        <authorList>
            <person name="Carballo J."/>
            <person name="Santos B.A.C.M."/>
            <person name="Zappacosta D."/>
            <person name="Garbus I."/>
            <person name="Selva J.P."/>
            <person name="Gallo C.A."/>
            <person name="Diaz A."/>
            <person name="Albertini E."/>
            <person name="Caccamo M."/>
            <person name="Echenique V."/>
        </authorList>
    </citation>
    <scope>NUCLEOTIDE SEQUENCE [LARGE SCALE GENOMIC DNA]</scope>
    <source>
        <strain evidence="3">cv. Victoria</strain>
        <tissue evidence="2">Leaf</tissue>
    </source>
</reference>
<dbReference type="Proteomes" id="UP000324897">
    <property type="component" value="Unassembled WGS sequence"/>
</dbReference>
<evidence type="ECO:0000313" key="2">
    <source>
        <dbReference type="EMBL" id="TVU02896.1"/>
    </source>
</evidence>
<feature type="compositionally biased region" description="Basic and acidic residues" evidence="1">
    <location>
        <begin position="236"/>
        <end position="247"/>
    </location>
</feature>